<feature type="compositionally biased region" description="Basic and acidic residues" evidence="1">
    <location>
        <begin position="88"/>
        <end position="108"/>
    </location>
</feature>
<dbReference type="EMBL" id="ABEU02000021">
    <property type="protein sequence ID" value="PNR31424.1"/>
    <property type="molecule type" value="Genomic_DNA"/>
</dbReference>
<evidence type="ECO:0000313" key="2">
    <source>
        <dbReference type="EMBL" id="PNR31424.1"/>
    </source>
</evidence>
<evidence type="ECO:0000313" key="3">
    <source>
        <dbReference type="EnsemblPlants" id="PAC:32916116.CDS.1"/>
    </source>
</evidence>
<organism evidence="2">
    <name type="scientific">Physcomitrium patens</name>
    <name type="common">Spreading-leaved earth moss</name>
    <name type="synonym">Physcomitrella patens</name>
    <dbReference type="NCBI Taxonomy" id="3218"/>
    <lineage>
        <taxon>Eukaryota</taxon>
        <taxon>Viridiplantae</taxon>
        <taxon>Streptophyta</taxon>
        <taxon>Embryophyta</taxon>
        <taxon>Bryophyta</taxon>
        <taxon>Bryophytina</taxon>
        <taxon>Bryopsida</taxon>
        <taxon>Funariidae</taxon>
        <taxon>Funariales</taxon>
        <taxon>Funariaceae</taxon>
        <taxon>Physcomitrium</taxon>
    </lineage>
</organism>
<dbReference type="Proteomes" id="UP000006727">
    <property type="component" value="Chromosome 21"/>
</dbReference>
<reference evidence="3" key="3">
    <citation type="submission" date="2020-12" db="UniProtKB">
        <authorList>
            <consortium name="EnsemblPlants"/>
        </authorList>
    </citation>
    <scope>IDENTIFICATION</scope>
</reference>
<dbReference type="InParanoid" id="A0A2K1IQ69"/>
<evidence type="ECO:0000313" key="4">
    <source>
        <dbReference type="Proteomes" id="UP000006727"/>
    </source>
</evidence>
<evidence type="ECO:0000256" key="1">
    <source>
        <dbReference type="SAM" id="MobiDB-lite"/>
    </source>
</evidence>
<sequence>MLHQFNSLVKGSEEQISHGELAELLRAPLRPARSVDTSFFDSCQHLSGGPVLPLERTLTAESLVRVRCSSDSGQATRSNGPSQVEGGPGHEFDRVSEERWTEQNEPRE</sequence>
<reference evidence="2 4" key="2">
    <citation type="journal article" date="2018" name="Plant J.">
        <title>The Physcomitrella patens chromosome-scale assembly reveals moss genome structure and evolution.</title>
        <authorList>
            <person name="Lang D."/>
            <person name="Ullrich K.K."/>
            <person name="Murat F."/>
            <person name="Fuchs J."/>
            <person name="Jenkins J."/>
            <person name="Haas F.B."/>
            <person name="Piednoel M."/>
            <person name="Gundlach H."/>
            <person name="Van Bel M."/>
            <person name="Meyberg R."/>
            <person name="Vives C."/>
            <person name="Morata J."/>
            <person name="Symeonidi A."/>
            <person name="Hiss M."/>
            <person name="Muchero W."/>
            <person name="Kamisugi Y."/>
            <person name="Saleh O."/>
            <person name="Blanc G."/>
            <person name="Decker E.L."/>
            <person name="van Gessel N."/>
            <person name="Grimwood J."/>
            <person name="Hayes R.D."/>
            <person name="Graham S.W."/>
            <person name="Gunter L.E."/>
            <person name="McDaniel S.F."/>
            <person name="Hoernstein S.N.W."/>
            <person name="Larsson A."/>
            <person name="Li F.W."/>
            <person name="Perroud P.F."/>
            <person name="Phillips J."/>
            <person name="Ranjan P."/>
            <person name="Rokshar D.S."/>
            <person name="Rothfels C.J."/>
            <person name="Schneider L."/>
            <person name="Shu S."/>
            <person name="Stevenson D.W."/>
            <person name="Thummler F."/>
            <person name="Tillich M."/>
            <person name="Villarreal Aguilar J.C."/>
            <person name="Widiez T."/>
            <person name="Wong G.K."/>
            <person name="Wymore A."/>
            <person name="Zhang Y."/>
            <person name="Zimmer A.D."/>
            <person name="Quatrano R.S."/>
            <person name="Mayer K.F.X."/>
            <person name="Goodstein D."/>
            <person name="Casacuberta J.M."/>
            <person name="Vandepoele K."/>
            <person name="Reski R."/>
            <person name="Cuming A.C."/>
            <person name="Tuskan G.A."/>
            <person name="Maumus F."/>
            <person name="Salse J."/>
            <person name="Schmutz J."/>
            <person name="Rensing S.A."/>
        </authorList>
    </citation>
    <scope>NUCLEOTIDE SEQUENCE [LARGE SCALE GENOMIC DNA]</scope>
    <source>
        <strain evidence="3 4">cv. Gransden 2004</strain>
    </source>
</reference>
<proteinExistence type="predicted"/>
<dbReference type="PaxDb" id="3218-PP1S286_48V6.1"/>
<dbReference type="AlphaFoldDB" id="A0A2K1IQ69"/>
<feature type="region of interest" description="Disordered" evidence="1">
    <location>
        <begin position="69"/>
        <end position="108"/>
    </location>
</feature>
<protein>
    <submittedName>
        <fullName evidence="2 3">Uncharacterized protein</fullName>
    </submittedName>
</protein>
<name>A0A2K1IQ69_PHYPA</name>
<reference evidence="2 4" key="1">
    <citation type="journal article" date="2008" name="Science">
        <title>The Physcomitrella genome reveals evolutionary insights into the conquest of land by plants.</title>
        <authorList>
            <person name="Rensing S."/>
            <person name="Lang D."/>
            <person name="Zimmer A."/>
            <person name="Terry A."/>
            <person name="Salamov A."/>
            <person name="Shapiro H."/>
            <person name="Nishiyama T."/>
            <person name="Perroud P.-F."/>
            <person name="Lindquist E."/>
            <person name="Kamisugi Y."/>
            <person name="Tanahashi T."/>
            <person name="Sakakibara K."/>
            <person name="Fujita T."/>
            <person name="Oishi K."/>
            <person name="Shin-I T."/>
            <person name="Kuroki Y."/>
            <person name="Toyoda A."/>
            <person name="Suzuki Y."/>
            <person name="Hashimoto A."/>
            <person name="Yamaguchi K."/>
            <person name="Sugano A."/>
            <person name="Kohara Y."/>
            <person name="Fujiyama A."/>
            <person name="Anterola A."/>
            <person name="Aoki S."/>
            <person name="Ashton N."/>
            <person name="Barbazuk W.B."/>
            <person name="Barker E."/>
            <person name="Bennetzen J."/>
            <person name="Bezanilla M."/>
            <person name="Blankenship R."/>
            <person name="Cho S.H."/>
            <person name="Dutcher S."/>
            <person name="Estelle M."/>
            <person name="Fawcett J.A."/>
            <person name="Gundlach H."/>
            <person name="Hanada K."/>
            <person name="Heyl A."/>
            <person name="Hicks K.A."/>
            <person name="Hugh J."/>
            <person name="Lohr M."/>
            <person name="Mayer K."/>
            <person name="Melkozernov A."/>
            <person name="Murata T."/>
            <person name="Nelson D."/>
            <person name="Pils B."/>
            <person name="Prigge M."/>
            <person name="Reiss B."/>
            <person name="Renner T."/>
            <person name="Rombauts S."/>
            <person name="Rushton P."/>
            <person name="Sanderfoot A."/>
            <person name="Schween G."/>
            <person name="Shiu S.-H."/>
            <person name="Stueber K."/>
            <person name="Theodoulou F.L."/>
            <person name="Tu H."/>
            <person name="Van de Peer Y."/>
            <person name="Verrier P.J."/>
            <person name="Waters E."/>
            <person name="Wood A."/>
            <person name="Yang L."/>
            <person name="Cove D."/>
            <person name="Cuming A."/>
            <person name="Hasebe M."/>
            <person name="Lucas S."/>
            <person name="Mishler D.B."/>
            <person name="Reski R."/>
            <person name="Grigoriev I."/>
            <person name="Quatrano R.S."/>
            <person name="Boore J.L."/>
        </authorList>
    </citation>
    <scope>NUCLEOTIDE SEQUENCE [LARGE SCALE GENOMIC DNA]</scope>
    <source>
        <strain evidence="3 4">cv. Gransden 2004</strain>
    </source>
</reference>
<dbReference type="Gramene" id="Pp3c21_250V3.1">
    <property type="protein sequence ID" value="PAC:32916116.CDS.1"/>
    <property type="gene ID" value="Pp3c21_250"/>
</dbReference>
<accession>A0A2K1IQ69</accession>
<keyword evidence="4" id="KW-1185">Reference proteome</keyword>
<gene>
    <name evidence="2" type="ORF">PHYPA_025545</name>
</gene>
<feature type="compositionally biased region" description="Polar residues" evidence="1">
    <location>
        <begin position="69"/>
        <end position="82"/>
    </location>
</feature>
<dbReference type="EnsemblPlants" id="Pp3c21_250V3.1">
    <property type="protein sequence ID" value="PAC:32916116.CDS.1"/>
    <property type="gene ID" value="Pp3c21_250"/>
</dbReference>